<evidence type="ECO:0000256" key="1">
    <source>
        <dbReference type="SAM" id="MobiDB-lite"/>
    </source>
</evidence>
<evidence type="ECO:0000313" key="2">
    <source>
        <dbReference type="EMBL" id="MEQ2305322.1"/>
    </source>
</evidence>
<keyword evidence="3" id="KW-1185">Reference proteome</keyword>
<evidence type="ECO:0000313" key="3">
    <source>
        <dbReference type="Proteomes" id="UP001469553"/>
    </source>
</evidence>
<sequence length="96" mass="10434">MRASLKGGCGAQRGRGSGEFGHTTHSNPSTGTRNSGTQGWKCGYETGPHSGSAKANGSMHILQSFFAALELHVFQHWKKKLLSMKMCVKMLTFSFQ</sequence>
<dbReference type="Proteomes" id="UP001469553">
    <property type="component" value="Unassembled WGS sequence"/>
</dbReference>
<gene>
    <name evidence="2" type="ORF">AMECASPLE_036539</name>
</gene>
<name>A0ABV0ZGG3_9TELE</name>
<organism evidence="2 3">
    <name type="scientific">Ameca splendens</name>
    <dbReference type="NCBI Taxonomy" id="208324"/>
    <lineage>
        <taxon>Eukaryota</taxon>
        <taxon>Metazoa</taxon>
        <taxon>Chordata</taxon>
        <taxon>Craniata</taxon>
        <taxon>Vertebrata</taxon>
        <taxon>Euteleostomi</taxon>
        <taxon>Actinopterygii</taxon>
        <taxon>Neopterygii</taxon>
        <taxon>Teleostei</taxon>
        <taxon>Neoteleostei</taxon>
        <taxon>Acanthomorphata</taxon>
        <taxon>Ovalentaria</taxon>
        <taxon>Atherinomorphae</taxon>
        <taxon>Cyprinodontiformes</taxon>
        <taxon>Goodeidae</taxon>
        <taxon>Ameca</taxon>
    </lineage>
</organism>
<feature type="compositionally biased region" description="Gly residues" evidence="1">
    <location>
        <begin position="7"/>
        <end position="19"/>
    </location>
</feature>
<comment type="caution">
    <text evidence="2">The sequence shown here is derived from an EMBL/GenBank/DDBJ whole genome shotgun (WGS) entry which is preliminary data.</text>
</comment>
<reference evidence="2 3" key="1">
    <citation type="submission" date="2021-06" db="EMBL/GenBank/DDBJ databases">
        <authorList>
            <person name="Palmer J.M."/>
        </authorList>
    </citation>
    <scope>NUCLEOTIDE SEQUENCE [LARGE SCALE GENOMIC DNA]</scope>
    <source>
        <strain evidence="2 3">AS_MEX2019</strain>
        <tissue evidence="2">Muscle</tissue>
    </source>
</reference>
<dbReference type="EMBL" id="JAHRIP010062257">
    <property type="protein sequence ID" value="MEQ2305322.1"/>
    <property type="molecule type" value="Genomic_DNA"/>
</dbReference>
<feature type="region of interest" description="Disordered" evidence="1">
    <location>
        <begin position="1"/>
        <end position="43"/>
    </location>
</feature>
<proteinExistence type="predicted"/>
<accession>A0ABV0ZGG3</accession>
<feature type="compositionally biased region" description="Polar residues" evidence="1">
    <location>
        <begin position="23"/>
        <end position="38"/>
    </location>
</feature>
<protein>
    <submittedName>
        <fullName evidence="2">Uncharacterized protein</fullName>
    </submittedName>
</protein>